<keyword evidence="2" id="KW-1185">Reference proteome</keyword>
<dbReference type="AlphaFoldDB" id="A0A183IFR5"/>
<dbReference type="WBParaSite" id="SBAD_0000257601-mRNA-1">
    <property type="protein sequence ID" value="SBAD_0000257601-mRNA-1"/>
    <property type="gene ID" value="SBAD_0000257601"/>
</dbReference>
<accession>A0A183IFR5</accession>
<sequence>MTFVTAPRSATSCLDVDSGAAGGIRIAFVTSSLVNKELARDQQWQLSSGDRDQSIEHLSVGERPIHLRSNGNVYRPTEHPSIKFSTSLAHRSAPVPADVIHDTD</sequence>
<evidence type="ECO:0000313" key="1">
    <source>
        <dbReference type="EMBL" id="VDO97691.1"/>
    </source>
</evidence>
<gene>
    <name evidence="1" type="ORF">SBAD_LOCUS2459</name>
</gene>
<dbReference type="Proteomes" id="UP000270296">
    <property type="component" value="Unassembled WGS sequence"/>
</dbReference>
<protein>
    <submittedName>
        <fullName evidence="1 3">Uncharacterized protein</fullName>
    </submittedName>
</protein>
<dbReference type="EMBL" id="UZAM01007236">
    <property type="protein sequence ID" value="VDO97691.1"/>
    <property type="molecule type" value="Genomic_DNA"/>
</dbReference>
<evidence type="ECO:0000313" key="2">
    <source>
        <dbReference type="Proteomes" id="UP000270296"/>
    </source>
</evidence>
<reference evidence="1 2" key="2">
    <citation type="submission" date="2018-11" db="EMBL/GenBank/DDBJ databases">
        <authorList>
            <consortium name="Pathogen Informatics"/>
        </authorList>
    </citation>
    <scope>NUCLEOTIDE SEQUENCE [LARGE SCALE GENOMIC DNA]</scope>
</reference>
<name>A0A183IFR5_9BILA</name>
<organism evidence="3">
    <name type="scientific">Soboliphyme baturini</name>
    <dbReference type="NCBI Taxonomy" id="241478"/>
    <lineage>
        <taxon>Eukaryota</taxon>
        <taxon>Metazoa</taxon>
        <taxon>Ecdysozoa</taxon>
        <taxon>Nematoda</taxon>
        <taxon>Enoplea</taxon>
        <taxon>Dorylaimia</taxon>
        <taxon>Dioctophymatida</taxon>
        <taxon>Dioctophymatoidea</taxon>
        <taxon>Soboliphymatidae</taxon>
        <taxon>Soboliphyme</taxon>
    </lineage>
</organism>
<reference evidence="3" key="1">
    <citation type="submission" date="2016-06" db="UniProtKB">
        <authorList>
            <consortium name="WormBaseParasite"/>
        </authorList>
    </citation>
    <scope>IDENTIFICATION</scope>
</reference>
<proteinExistence type="predicted"/>
<evidence type="ECO:0000313" key="3">
    <source>
        <dbReference type="WBParaSite" id="SBAD_0000257601-mRNA-1"/>
    </source>
</evidence>